<keyword evidence="2" id="KW-1185">Reference proteome</keyword>
<evidence type="ECO:0000313" key="2">
    <source>
        <dbReference type="Proteomes" id="UP000789901"/>
    </source>
</evidence>
<sequence length="40" mass="4468">EVTTDCWLKTATVITTLSNLSSIQQSIKTPKFLNQKTKEA</sequence>
<reference evidence="1 2" key="1">
    <citation type="submission" date="2021-06" db="EMBL/GenBank/DDBJ databases">
        <authorList>
            <person name="Kallberg Y."/>
            <person name="Tangrot J."/>
            <person name="Rosling A."/>
        </authorList>
    </citation>
    <scope>NUCLEOTIDE SEQUENCE [LARGE SCALE GENOMIC DNA]</scope>
    <source>
        <strain evidence="1 2">120-4 pot B 10/14</strain>
    </source>
</reference>
<name>A0ABN7XB21_GIGMA</name>
<protein>
    <submittedName>
        <fullName evidence="1">6981_t:CDS:1</fullName>
    </submittedName>
</protein>
<dbReference type="EMBL" id="CAJVQB010111491">
    <property type="protein sequence ID" value="CAG8852394.1"/>
    <property type="molecule type" value="Genomic_DNA"/>
</dbReference>
<accession>A0ABN7XB21</accession>
<gene>
    <name evidence="1" type="ORF">GMARGA_LOCUS41215</name>
</gene>
<proteinExistence type="predicted"/>
<comment type="caution">
    <text evidence="1">The sequence shown here is derived from an EMBL/GenBank/DDBJ whole genome shotgun (WGS) entry which is preliminary data.</text>
</comment>
<evidence type="ECO:0000313" key="1">
    <source>
        <dbReference type="EMBL" id="CAG8852394.1"/>
    </source>
</evidence>
<feature type="non-terminal residue" evidence="1">
    <location>
        <position position="1"/>
    </location>
</feature>
<dbReference type="Proteomes" id="UP000789901">
    <property type="component" value="Unassembled WGS sequence"/>
</dbReference>
<organism evidence="1 2">
    <name type="scientific">Gigaspora margarita</name>
    <dbReference type="NCBI Taxonomy" id="4874"/>
    <lineage>
        <taxon>Eukaryota</taxon>
        <taxon>Fungi</taxon>
        <taxon>Fungi incertae sedis</taxon>
        <taxon>Mucoromycota</taxon>
        <taxon>Glomeromycotina</taxon>
        <taxon>Glomeromycetes</taxon>
        <taxon>Diversisporales</taxon>
        <taxon>Gigasporaceae</taxon>
        <taxon>Gigaspora</taxon>
    </lineage>
</organism>